<dbReference type="AlphaFoldDB" id="A0A2T0UMD0"/>
<sequence>MNPGPDRHDDWYLLGEFTRDIGMGDTIRFLVERNTEDPAVHGISCDEGTGLGPRPVAVFTEPQTCNTAWRRAWNGDPMSPGIEAEARDIARRGWPL</sequence>
<dbReference type="Proteomes" id="UP000238176">
    <property type="component" value="Unassembled WGS sequence"/>
</dbReference>
<dbReference type="OrthoDB" id="5193725at2"/>
<evidence type="ECO:0000313" key="2">
    <source>
        <dbReference type="Proteomes" id="UP000238176"/>
    </source>
</evidence>
<gene>
    <name evidence="1" type="ORF">B0I28_104249</name>
</gene>
<reference evidence="1 2" key="1">
    <citation type="submission" date="2018-03" db="EMBL/GenBank/DDBJ databases">
        <title>Genomic Encyclopedia of Type Strains, Phase III (KMG-III): the genomes of soil and plant-associated and newly described type strains.</title>
        <authorList>
            <person name="Whitman W."/>
        </authorList>
    </citation>
    <scope>NUCLEOTIDE SEQUENCE [LARGE SCALE GENOMIC DNA]</scope>
    <source>
        <strain evidence="1 2">CGMCC 4.7067</strain>
    </source>
</reference>
<accession>A0A2T0UMD0</accession>
<comment type="caution">
    <text evidence="1">The sequence shown here is derived from an EMBL/GenBank/DDBJ whole genome shotgun (WGS) entry which is preliminary data.</text>
</comment>
<dbReference type="EMBL" id="PVTJ01000004">
    <property type="protein sequence ID" value="PRY59093.1"/>
    <property type="molecule type" value="Genomic_DNA"/>
</dbReference>
<organism evidence="1 2">
    <name type="scientific">Glycomyces artemisiae</name>
    <dbReference type="NCBI Taxonomy" id="1076443"/>
    <lineage>
        <taxon>Bacteria</taxon>
        <taxon>Bacillati</taxon>
        <taxon>Actinomycetota</taxon>
        <taxon>Actinomycetes</taxon>
        <taxon>Glycomycetales</taxon>
        <taxon>Glycomycetaceae</taxon>
        <taxon>Glycomyces</taxon>
    </lineage>
</organism>
<protein>
    <submittedName>
        <fullName evidence="1">Uncharacterized protein</fullName>
    </submittedName>
</protein>
<dbReference type="RefSeq" id="WP_106364187.1">
    <property type="nucleotide sequence ID" value="NZ_PVTJ01000004.1"/>
</dbReference>
<keyword evidence="2" id="KW-1185">Reference proteome</keyword>
<name>A0A2T0UMD0_9ACTN</name>
<proteinExistence type="predicted"/>
<evidence type="ECO:0000313" key="1">
    <source>
        <dbReference type="EMBL" id="PRY59093.1"/>
    </source>
</evidence>